<dbReference type="EMBL" id="OMKW01000002">
    <property type="protein sequence ID" value="SPF29561.1"/>
    <property type="molecule type" value="Genomic_DNA"/>
</dbReference>
<keyword evidence="1" id="KW-0812">Transmembrane</keyword>
<sequence>MALNNAIRFVGLLMVAGFLFGGLADDTALQIIGFSIAGVMALAAIVIAYRQKGEEE</sequence>
<protein>
    <submittedName>
        <fullName evidence="2">Uncharacterized protein</fullName>
    </submittedName>
</protein>
<proteinExistence type="predicted"/>
<evidence type="ECO:0000313" key="3">
    <source>
        <dbReference type="Proteomes" id="UP000244932"/>
    </source>
</evidence>
<organism evidence="2 3">
    <name type="scientific">Pontivivens insulae</name>
    <dbReference type="NCBI Taxonomy" id="1639689"/>
    <lineage>
        <taxon>Bacteria</taxon>
        <taxon>Pseudomonadati</taxon>
        <taxon>Pseudomonadota</taxon>
        <taxon>Alphaproteobacteria</taxon>
        <taxon>Rhodobacterales</taxon>
        <taxon>Paracoccaceae</taxon>
        <taxon>Pontivivens</taxon>
    </lineage>
</organism>
<dbReference type="Proteomes" id="UP000244932">
    <property type="component" value="Unassembled WGS sequence"/>
</dbReference>
<feature type="transmembrane region" description="Helical" evidence="1">
    <location>
        <begin position="30"/>
        <end position="49"/>
    </location>
</feature>
<keyword evidence="3" id="KW-1185">Reference proteome</keyword>
<dbReference type="RefSeq" id="WP_162845005.1">
    <property type="nucleotide sequence ID" value="NZ_OMKW01000002.1"/>
</dbReference>
<keyword evidence="1" id="KW-0472">Membrane</keyword>
<keyword evidence="1" id="KW-1133">Transmembrane helix</keyword>
<evidence type="ECO:0000256" key="1">
    <source>
        <dbReference type="SAM" id="Phobius"/>
    </source>
</evidence>
<evidence type="ECO:0000313" key="2">
    <source>
        <dbReference type="EMBL" id="SPF29561.1"/>
    </source>
</evidence>
<gene>
    <name evidence="2" type="ORF">POI8812_01873</name>
</gene>
<name>A0A2R8ABG5_9RHOB</name>
<reference evidence="2 3" key="1">
    <citation type="submission" date="2018-03" db="EMBL/GenBank/DDBJ databases">
        <authorList>
            <person name="Keele B.F."/>
        </authorList>
    </citation>
    <scope>NUCLEOTIDE SEQUENCE [LARGE SCALE GENOMIC DNA]</scope>
    <source>
        <strain evidence="2 3">CeCT 8812</strain>
    </source>
</reference>
<accession>A0A2R8ABG5</accession>
<dbReference type="AlphaFoldDB" id="A0A2R8ABG5"/>
<feature type="transmembrane region" description="Helical" evidence="1">
    <location>
        <begin position="7"/>
        <end position="24"/>
    </location>
</feature>